<reference evidence="1 2" key="1">
    <citation type="submission" date="2020-03" db="EMBL/GenBank/DDBJ databases">
        <title>Genome Sequence of industrial isolate, B5A.</title>
        <authorList>
            <person name="Sharma S."/>
            <person name="Patil P.B."/>
            <person name="Korpole S."/>
        </authorList>
    </citation>
    <scope>NUCLEOTIDE SEQUENCE [LARGE SCALE GENOMIC DNA]</scope>
    <source>
        <strain evidence="1 2">PI-S10-B5A</strain>
    </source>
</reference>
<accession>A0ABX1VZ45</accession>
<dbReference type="EMBL" id="JAAOXG010000046">
    <property type="protein sequence ID" value="NNJ32102.1"/>
    <property type="molecule type" value="Genomic_DNA"/>
</dbReference>
<dbReference type="RefSeq" id="WP_170823207.1">
    <property type="nucleotide sequence ID" value="NZ_JAAOXG010000046.1"/>
</dbReference>
<gene>
    <name evidence="1" type="ORF">G9470_20260</name>
</gene>
<name>A0ABX1VZ45_9FIRM</name>
<sequence length="97" mass="11458">MKMNLNEMEALYAFGCPNRKATIERLRLVAAIAPDPAAKKLFYMLSVKLSAEGADRWYRCFYHNLRVRMDEYYHDKAVMERVLNDRREGCYDEADEV</sequence>
<organism evidence="1 2">
    <name type="scientific">Lacrimispora defluvii</name>
    <dbReference type="NCBI Taxonomy" id="2719233"/>
    <lineage>
        <taxon>Bacteria</taxon>
        <taxon>Bacillati</taxon>
        <taxon>Bacillota</taxon>
        <taxon>Clostridia</taxon>
        <taxon>Lachnospirales</taxon>
        <taxon>Lachnospiraceae</taxon>
        <taxon>Lacrimispora</taxon>
    </lineage>
</organism>
<keyword evidence="2" id="KW-1185">Reference proteome</keyword>
<evidence type="ECO:0000313" key="1">
    <source>
        <dbReference type="EMBL" id="NNJ32102.1"/>
    </source>
</evidence>
<protein>
    <submittedName>
        <fullName evidence="1">Ferredoxin</fullName>
    </submittedName>
</protein>
<dbReference type="Proteomes" id="UP000539052">
    <property type="component" value="Unassembled WGS sequence"/>
</dbReference>
<evidence type="ECO:0000313" key="2">
    <source>
        <dbReference type="Proteomes" id="UP000539052"/>
    </source>
</evidence>
<comment type="caution">
    <text evidence="1">The sequence shown here is derived from an EMBL/GenBank/DDBJ whole genome shotgun (WGS) entry which is preliminary data.</text>
</comment>
<proteinExistence type="predicted"/>